<evidence type="ECO:0000313" key="2">
    <source>
        <dbReference type="EMBL" id="MCS5715446.1"/>
    </source>
</evidence>
<dbReference type="EMBL" id="JANTEZ010000005">
    <property type="protein sequence ID" value="MCS5715446.1"/>
    <property type="molecule type" value="Genomic_DNA"/>
</dbReference>
<evidence type="ECO:0000313" key="3">
    <source>
        <dbReference type="Proteomes" id="UP001165580"/>
    </source>
</evidence>
<protein>
    <recommendedName>
        <fullName evidence="4">DUF11 domain-containing protein</fullName>
    </recommendedName>
</protein>
<gene>
    <name evidence="2" type="ORF">NVV95_12925</name>
</gene>
<evidence type="ECO:0008006" key="4">
    <source>
        <dbReference type="Google" id="ProtNLM"/>
    </source>
</evidence>
<feature type="chain" id="PRO_5045368519" description="DUF11 domain-containing protein" evidence="1">
    <location>
        <begin position="35"/>
        <end position="162"/>
    </location>
</feature>
<dbReference type="RefSeq" id="WP_259486962.1">
    <property type="nucleotide sequence ID" value="NZ_JANTEZ010000005.1"/>
</dbReference>
<organism evidence="2 3">
    <name type="scientific">Herbiconiux gentiana</name>
    <dbReference type="NCBI Taxonomy" id="2970912"/>
    <lineage>
        <taxon>Bacteria</taxon>
        <taxon>Bacillati</taxon>
        <taxon>Actinomycetota</taxon>
        <taxon>Actinomycetes</taxon>
        <taxon>Micrococcales</taxon>
        <taxon>Microbacteriaceae</taxon>
        <taxon>Herbiconiux</taxon>
    </lineage>
</organism>
<sequence length="162" mass="16977">MPEPRPRQISRRTVVGTAWAAPVLLAAVTAPAAAASETMPTLTLTVSPPYKDGNTTWFVIRVTNDGTTDIPGGALLAYLPLTDASYWYSGFSGEVAWNYGPDDPTGESLTFAYDRAVPAGDTAGTLLLILGRTDPDQTPAPVATLTFSAPGYTSASAALRLE</sequence>
<dbReference type="PROSITE" id="PS51318">
    <property type="entry name" value="TAT"/>
    <property type="match status" value="1"/>
</dbReference>
<keyword evidence="1" id="KW-0732">Signal</keyword>
<reference evidence="2" key="1">
    <citation type="submission" date="2022-08" db="EMBL/GenBank/DDBJ databases">
        <authorList>
            <person name="Deng Y."/>
            <person name="Han X.-F."/>
            <person name="Zhang Y.-Q."/>
        </authorList>
    </citation>
    <scope>NUCLEOTIDE SEQUENCE</scope>
    <source>
        <strain evidence="2">CPCC 205716</strain>
    </source>
</reference>
<dbReference type="InterPro" id="IPR006311">
    <property type="entry name" value="TAT_signal"/>
</dbReference>
<proteinExistence type="predicted"/>
<name>A0ABT2GH67_9MICO</name>
<evidence type="ECO:0000256" key="1">
    <source>
        <dbReference type="SAM" id="SignalP"/>
    </source>
</evidence>
<accession>A0ABT2GH67</accession>
<feature type="signal peptide" evidence="1">
    <location>
        <begin position="1"/>
        <end position="34"/>
    </location>
</feature>
<comment type="caution">
    <text evidence="2">The sequence shown here is derived from an EMBL/GenBank/DDBJ whole genome shotgun (WGS) entry which is preliminary data.</text>
</comment>
<dbReference type="Proteomes" id="UP001165580">
    <property type="component" value="Unassembled WGS sequence"/>
</dbReference>
<keyword evidence="3" id="KW-1185">Reference proteome</keyword>